<sequence>MERRLDEHVALSTAYNYAGLIKTSRQNIVTTALQPILLSLAPVKNIRHAIAQYQAMPLLLEVYPTPSYESRDPNQPIANFRCISVAPEEPRFSGLPPIKSLSVIINSDFAISSGISLFYETPSSSIKNTQVDAESIRTLDSASSVKLLLRSFPPKMYAAIKLTTNHTPTYDFDELSLNVILQKTNGYVATIMGASRKRVLLHGARYFPPRYRNVGEFSSESTMDLKIKASSSQRPLETCWEKVENKIRESNTGKERTTKEEKKKKEGKLCAVDANPVSTPILSNGMSPEYEYSNLIHVKNSHLDATTMINEIQFLRQEQLGKEVQAGALASDFWSTLYKEIEYQGIKLNAELLLAPIGIPNRRPMYCIFTMYLINCIIEKRIIIDYNITGLLSGKFEVKYKQKGANLSFKRWTKNYSGDQLKFWEFELRPRFQSSVPVAQANKWSGTCPDGFWPFEYNSSAKMRLKNCKYVRNILLIFDNCVLGVQGRQLFLTVYLGLSEQNHIGNRSAVTVHTIIVGDFLNQKTYIKDQTIIVDMCHIIVFRINLPSPGLLSFIKQIYKCIFCTKTKKNRDRDNSRNA</sequence>
<keyword evidence="2" id="KW-1185">Reference proteome</keyword>
<evidence type="ECO:0000313" key="1">
    <source>
        <dbReference type="EMBL" id="KOX70702.1"/>
    </source>
</evidence>
<name>A0A0N0U3U2_9HYME</name>
<dbReference type="EMBL" id="KQ435851">
    <property type="protein sequence ID" value="KOX70702.1"/>
    <property type="molecule type" value="Genomic_DNA"/>
</dbReference>
<organism evidence="1 2">
    <name type="scientific">Melipona quadrifasciata</name>
    <dbReference type="NCBI Taxonomy" id="166423"/>
    <lineage>
        <taxon>Eukaryota</taxon>
        <taxon>Metazoa</taxon>
        <taxon>Ecdysozoa</taxon>
        <taxon>Arthropoda</taxon>
        <taxon>Hexapoda</taxon>
        <taxon>Insecta</taxon>
        <taxon>Pterygota</taxon>
        <taxon>Neoptera</taxon>
        <taxon>Endopterygota</taxon>
        <taxon>Hymenoptera</taxon>
        <taxon>Apocrita</taxon>
        <taxon>Aculeata</taxon>
        <taxon>Apoidea</taxon>
        <taxon>Anthophila</taxon>
        <taxon>Apidae</taxon>
        <taxon>Melipona</taxon>
    </lineage>
</organism>
<dbReference type="Proteomes" id="UP000053105">
    <property type="component" value="Unassembled WGS sequence"/>
</dbReference>
<gene>
    <name evidence="1" type="ORF">WN51_02126</name>
</gene>
<dbReference type="AlphaFoldDB" id="A0A0N0U3U2"/>
<proteinExistence type="predicted"/>
<reference evidence="1 2" key="1">
    <citation type="submission" date="2015-07" db="EMBL/GenBank/DDBJ databases">
        <title>The genome of Melipona quadrifasciata.</title>
        <authorList>
            <person name="Pan H."/>
            <person name="Kapheim K."/>
        </authorList>
    </citation>
    <scope>NUCLEOTIDE SEQUENCE [LARGE SCALE GENOMIC DNA]</scope>
    <source>
        <strain evidence="1">0111107301</strain>
        <tissue evidence="1">Whole body</tissue>
    </source>
</reference>
<protein>
    <submittedName>
        <fullName evidence="1">Uncharacterized protein</fullName>
    </submittedName>
</protein>
<dbReference type="OrthoDB" id="10039049at2759"/>
<evidence type="ECO:0000313" key="2">
    <source>
        <dbReference type="Proteomes" id="UP000053105"/>
    </source>
</evidence>
<accession>A0A0N0U3U2</accession>